<keyword evidence="3" id="KW-0547">Nucleotide-binding</keyword>
<dbReference type="InterPro" id="IPR003439">
    <property type="entry name" value="ABC_transporter-like_ATP-bd"/>
</dbReference>
<dbReference type="InterPro" id="IPR003593">
    <property type="entry name" value="AAA+_ATPase"/>
</dbReference>
<dbReference type="GO" id="GO:0016887">
    <property type="term" value="F:ATP hydrolysis activity"/>
    <property type="evidence" value="ECO:0007669"/>
    <property type="project" value="InterPro"/>
</dbReference>
<dbReference type="InterPro" id="IPR027417">
    <property type="entry name" value="P-loop_NTPase"/>
</dbReference>
<protein>
    <submittedName>
        <fullName evidence="6">ABC transporter ATP-binding protein</fullName>
    </submittedName>
</protein>
<keyword evidence="2" id="KW-0813">Transport</keyword>
<evidence type="ECO:0000256" key="2">
    <source>
        <dbReference type="ARBA" id="ARBA00022448"/>
    </source>
</evidence>
<evidence type="ECO:0000259" key="5">
    <source>
        <dbReference type="PROSITE" id="PS50893"/>
    </source>
</evidence>
<dbReference type="PROSITE" id="PS00211">
    <property type="entry name" value="ABC_TRANSPORTER_1"/>
    <property type="match status" value="1"/>
</dbReference>
<keyword evidence="4 6" id="KW-0067">ATP-binding</keyword>
<feature type="domain" description="ABC transporter" evidence="5">
    <location>
        <begin position="22"/>
        <end position="245"/>
    </location>
</feature>
<keyword evidence="7" id="KW-1185">Reference proteome</keyword>
<dbReference type="SUPFAM" id="SSF52540">
    <property type="entry name" value="P-loop containing nucleoside triphosphate hydrolases"/>
    <property type="match status" value="1"/>
</dbReference>
<dbReference type="PANTHER" id="PTHR43335">
    <property type="entry name" value="ABC TRANSPORTER, ATP-BINDING PROTEIN"/>
    <property type="match status" value="1"/>
</dbReference>
<comment type="caution">
    <text evidence="6">The sequence shown here is derived from an EMBL/GenBank/DDBJ whole genome shotgun (WGS) entry which is preliminary data.</text>
</comment>
<reference evidence="6 7" key="1">
    <citation type="submission" date="2018-06" db="EMBL/GenBank/DDBJ databases">
        <title>Sphaerisporangium craniellae sp. nov., isolated from a marine sponge in the South China Sea.</title>
        <authorList>
            <person name="Li L."/>
        </authorList>
    </citation>
    <scope>NUCLEOTIDE SEQUENCE [LARGE SCALE GENOMIC DNA]</scope>
    <source>
        <strain evidence="6 7">CCTCC AA 208026</strain>
    </source>
</reference>
<evidence type="ECO:0000256" key="3">
    <source>
        <dbReference type="ARBA" id="ARBA00022741"/>
    </source>
</evidence>
<comment type="similarity">
    <text evidence="1">Belongs to the ABC transporter superfamily.</text>
</comment>
<sequence>MTLRQEVAPSGPGSADADQAVVDLEGVTKSFGAVQAVRGVSLRVSPGQVYGVLGPNGAGKTTLLRVLVGLVRADAGTVRVLGRPPADPVALRRVGALIESPAFVPHLSGRVNLRVLARARGLPDAEVVRVLGVVDMEKAADRRVSGYSLGMRQRLGVAAALLGDPSLLILDEPTNGLDPDGMAAMRALIRDLGGRATVLLSSHMLGEIQQVCDRVVVIDKGAVVAEDSVSALLDRAGARNVTVWAKPMDVAEKVLQGSALWSGATRAGGADDPHWRLELDEDGVPALVRALVEAGVEVHEVRRERRSLEQVFFTLTGDHTGGSGK</sequence>
<organism evidence="6 7">
    <name type="scientific">Sphaerisporangium album</name>
    <dbReference type="NCBI Taxonomy" id="509200"/>
    <lineage>
        <taxon>Bacteria</taxon>
        <taxon>Bacillati</taxon>
        <taxon>Actinomycetota</taxon>
        <taxon>Actinomycetes</taxon>
        <taxon>Streptosporangiales</taxon>
        <taxon>Streptosporangiaceae</taxon>
        <taxon>Sphaerisporangium</taxon>
    </lineage>
</organism>
<dbReference type="RefSeq" id="WP_114033198.1">
    <property type="nucleotide sequence ID" value="NZ_QOIL01000027.1"/>
</dbReference>
<dbReference type="PANTHER" id="PTHR43335:SF4">
    <property type="entry name" value="ABC TRANSPORTER, ATP-BINDING PROTEIN"/>
    <property type="match status" value="1"/>
</dbReference>
<dbReference type="EMBL" id="QOIL01000027">
    <property type="protein sequence ID" value="RCG22839.1"/>
    <property type="molecule type" value="Genomic_DNA"/>
</dbReference>
<evidence type="ECO:0000313" key="6">
    <source>
        <dbReference type="EMBL" id="RCG22839.1"/>
    </source>
</evidence>
<dbReference type="GO" id="GO:0005524">
    <property type="term" value="F:ATP binding"/>
    <property type="evidence" value="ECO:0007669"/>
    <property type="project" value="UniProtKB-KW"/>
</dbReference>
<evidence type="ECO:0000256" key="1">
    <source>
        <dbReference type="ARBA" id="ARBA00005417"/>
    </source>
</evidence>
<gene>
    <name evidence="6" type="ORF">DQ384_35215</name>
</gene>
<evidence type="ECO:0000256" key="4">
    <source>
        <dbReference type="ARBA" id="ARBA00022840"/>
    </source>
</evidence>
<dbReference type="Pfam" id="PF00005">
    <property type="entry name" value="ABC_tran"/>
    <property type="match status" value="1"/>
</dbReference>
<dbReference type="Gene3D" id="3.40.50.300">
    <property type="entry name" value="P-loop containing nucleotide triphosphate hydrolases"/>
    <property type="match status" value="1"/>
</dbReference>
<evidence type="ECO:0000313" key="7">
    <source>
        <dbReference type="Proteomes" id="UP000253094"/>
    </source>
</evidence>
<dbReference type="SMART" id="SM00382">
    <property type="entry name" value="AAA"/>
    <property type="match status" value="1"/>
</dbReference>
<dbReference type="Proteomes" id="UP000253094">
    <property type="component" value="Unassembled WGS sequence"/>
</dbReference>
<accession>A0A367EYT4</accession>
<dbReference type="OrthoDB" id="3217132at2"/>
<dbReference type="AlphaFoldDB" id="A0A367EYT4"/>
<dbReference type="PROSITE" id="PS50893">
    <property type="entry name" value="ABC_TRANSPORTER_2"/>
    <property type="match status" value="1"/>
</dbReference>
<name>A0A367EYT4_9ACTN</name>
<dbReference type="InterPro" id="IPR017871">
    <property type="entry name" value="ABC_transporter-like_CS"/>
</dbReference>
<proteinExistence type="inferred from homology"/>
<dbReference type="CDD" id="cd03268">
    <property type="entry name" value="ABC_BcrA_bacitracin_resist"/>
    <property type="match status" value="1"/>
</dbReference>